<dbReference type="EMBL" id="DF237081">
    <property type="protein sequence ID" value="GAQ83011.1"/>
    <property type="molecule type" value="Genomic_DNA"/>
</dbReference>
<evidence type="ECO:0000313" key="2">
    <source>
        <dbReference type="EMBL" id="GAQ83011.1"/>
    </source>
</evidence>
<name>A0A1Y1I1F4_KLENI</name>
<evidence type="ECO:0000313" key="3">
    <source>
        <dbReference type="Proteomes" id="UP000054558"/>
    </source>
</evidence>
<dbReference type="InterPro" id="IPR042293">
    <property type="entry name" value="ARID4"/>
</dbReference>
<evidence type="ECO:0000256" key="1">
    <source>
        <dbReference type="SAM" id="MobiDB-lite"/>
    </source>
</evidence>
<proteinExistence type="predicted"/>
<keyword evidence="3" id="KW-1185">Reference proteome</keyword>
<dbReference type="PANTHER" id="PTHR46694">
    <property type="entry name" value="AT-RICH INTERACTIVE DOMAIN-CONTAINING PROTEIN 4"/>
    <property type="match status" value="1"/>
</dbReference>
<organism evidence="2 3">
    <name type="scientific">Klebsormidium nitens</name>
    <name type="common">Green alga</name>
    <name type="synonym">Ulothrix nitens</name>
    <dbReference type="NCBI Taxonomy" id="105231"/>
    <lineage>
        <taxon>Eukaryota</taxon>
        <taxon>Viridiplantae</taxon>
        <taxon>Streptophyta</taxon>
        <taxon>Klebsormidiophyceae</taxon>
        <taxon>Klebsormidiales</taxon>
        <taxon>Klebsormidiaceae</taxon>
        <taxon>Klebsormidium</taxon>
    </lineage>
</organism>
<protein>
    <submittedName>
        <fullName evidence="2">Uncharacterized protein</fullName>
    </submittedName>
</protein>
<dbReference type="OrthoDB" id="10044343at2759"/>
<gene>
    <name evidence="2" type="ORF">KFL_001320190</name>
</gene>
<feature type="region of interest" description="Disordered" evidence="1">
    <location>
        <begin position="568"/>
        <end position="617"/>
    </location>
</feature>
<dbReference type="AlphaFoldDB" id="A0A1Y1I1F4"/>
<accession>A0A1Y1I1F4</accession>
<dbReference type="STRING" id="105231.A0A1Y1I1F4"/>
<feature type="compositionally biased region" description="Low complexity" evidence="1">
    <location>
        <begin position="28"/>
        <end position="39"/>
    </location>
</feature>
<reference evidence="2 3" key="1">
    <citation type="journal article" date="2014" name="Nat. Commun.">
        <title>Klebsormidium flaccidum genome reveals primary factors for plant terrestrial adaptation.</title>
        <authorList>
            <person name="Hori K."/>
            <person name="Maruyama F."/>
            <person name="Fujisawa T."/>
            <person name="Togashi T."/>
            <person name="Yamamoto N."/>
            <person name="Seo M."/>
            <person name="Sato S."/>
            <person name="Yamada T."/>
            <person name="Mori H."/>
            <person name="Tajima N."/>
            <person name="Moriyama T."/>
            <person name="Ikeuchi M."/>
            <person name="Watanabe M."/>
            <person name="Wada H."/>
            <person name="Kobayashi K."/>
            <person name="Saito M."/>
            <person name="Masuda T."/>
            <person name="Sasaki-Sekimoto Y."/>
            <person name="Mashiguchi K."/>
            <person name="Awai K."/>
            <person name="Shimojima M."/>
            <person name="Masuda S."/>
            <person name="Iwai M."/>
            <person name="Nobusawa T."/>
            <person name="Narise T."/>
            <person name="Kondo S."/>
            <person name="Saito H."/>
            <person name="Sato R."/>
            <person name="Murakawa M."/>
            <person name="Ihara Y."/>
            <person name="Oshima-Yamada Y."/>
            <person name="Ohtaka K."/>
            <person name="Satoh M."/>
            <person name="Sonobe K."/>
            <person name="Ishii M."/>
            <person name="Ohtani R."/>
            <person name="Kanamori-Sato M."/>
            <person name="Honoki R."/>
            <person name="Miyazaki D."/>
            <person name="Mochizuki H."/>
            <person name="Umetsu J."/>
            <person name="Higashi K."/>
            <person name="Shibata D."/>
            <person name="Kamiya Y."/>
            <person name="Sato N."/>
            <person name="Nakamura Y."/>
            <person name="Tabata S."/>
            <person name="Ida S."/>
            <person name="Kurokawa K."/>
            <person name="Ohta H."/>
        </authorList>
    </citation>
    <scope>NUCLEOTIDE SEQUENCE [LARGE SCALE GENOMIC DNA]</scope>
    <source>
        <strain evidence="2 3">NIES-2285</strain>
    </source>
</reference>
<sequence>MVNGRRSKWKVLAVLSGPPPADQLEVGPSPASSNPAGSSFSPADFIRSFPGLQELQGGEAEVQFIERPTLQMLQNIVQAMQPNLVFFSHRDSPWGTEPIVTLSNEASVTGLLMLGDAQPPSSENLAEIFSVHFPDLVLANVVLTPKHAELMRSKGVQHVIYWPTHSAPPAAAQFFTALFSCLRNPSVSPHDAFRLAESAHRIHCSTPLPRPSISGIPPPRSVSCSLELQQRIPPNGTLSASVLFKLHQELRLLLFGAPAVLEPPKTQALGEGLRVLLAAEVRGLRLTQHAVGGAPNQEVAAIGARNGATFARCELCTGSGARLAVTAVGRAEAFEDREVLEYHLKRHLFDQSALQTLPKAPSLLPARRTTTIASGGPTCEVFITLPDWGKDLLIQLAADVSYRPLAALGLAGVGGFAVAAFTAADGERLSGLGLEIRAGSPAGAELANGGVNDGLVVPPGHGGVANGGADGGLAGTPGSGKIELDLVDGGGVEKRLGAMLDAKSAKRIREEELRANLRAWKRAAAASLEREAPVARPVLQRFRQRESMAPVTPDQVAPIIGGSGAAGGVMSVSPPFDHQRDTNGGAPTLLHERPPLEQNGPSTSDDQPILNLMRSPH</sequence>
<feature type="region of interest" description="Disordered" evidence="1">
    <location>
        <begin position="20"/>
        <end position="39"/>
    </location>
</feature>
<dbReference type="OMA" id="ETMQHTH"/>
<dbReference type="PANTHER" id="PTHR46694:SF1">
    <property type="entry name" value="AT-RICH INTERACTIVE DOMAIN-CONTAINING PROTEIN 4"/>
    <property type="match status" value="1"/>
</dbReference>
<dbReference type="Proteomes" id="UP000054558">
    <property type="component" value="Unassembled WGS sequence"/>
</dbReference>